<dbReference type="AlphaFoldDB" id="A0A9Q3FGE6"/>
<gene>
    <name evidence="2" type="ORF">O181_077148</name>
</gene>
<accession>A0A9Q3FGE6</accession>
<sequence length="142" mass="16049">MFAIGRRKCSTKNKQFGGYGSLGKIDDTKEEWWNQGANPILVDCIPGQSLQYVGDKLLENMLAFYKSLGVPSFDQVIYEANISTNTGESEFACALAFTMNGFKTHLMLIRMHYCMLWDGCFKFIRGPAPFKKMHQNIVLGES</sequence>
<keyword evidence="3" id="KW-1185">Reference proteome</keyword>
<reference evidence="2" key="1">
    <citation type="submission" date="2021-03" db="EMBL/GenBank/DDBJ databases">
        <title>Draft genome sequence of rust myrtle Austropuccinia psidii MF-1, a brazilian biotype.</title>
        <authorList>
            <person name="Quecine M.C."/>
            <person name="Pachon D.M.R."/>
            <person name="Bonatelli M.L."/>
            <person name="Correr F.H."/>
            <person name="Franceschini L.M."/>
            <person name="Leite T.F."/>
            <person name="Margarido G.R.A."/>
            <person name="Almeida C.A."/>
            <person name="Ferrarezi J.A."/>
            <person name="Labate C.A."/>
        </authorList>
    </citation>
    <scope>NUCLEOTIDE SEQUENCE</scope>
    <source>
        <strain evidence="2">MF-1</strain>
    </source>
</reference>
<organism evidence="2 3">
    <name type="scientific">Austropuccinia psidii MF-1</name>
    <dbReference type="NCBI Taxonomy" id="1389203"/>
    <lineage>
        <taxon>Eukaryota</taxon>
        <taxon>Fungi</taxon>
        <taxon>Dikarya</taxon>
        <taxon>Basidiomycota</taxon>
        <taxon>Pucciniomycotina</taxon>
        <taxon>Pucciniomycetes</taxon>
        <taxon>Pucciniales</taxon>
        <taxon>Sphaerophragmiaceae</taxon>
        <taxon>Austropuccinia</taxon>
    </lineage>
</organism>
<dbReference type="Pfam" id="PF20515">
    <property type="entry name" value="2OG-FeII_Oxy_6"/>
    <property type="match status" value="1"/>
</dbReference>
<evidence type="ECO:0000313" key="2">
    <source>
        <dbReference type="EMBL" id="MBW0537433.1"/>
    </source>
</evidence>
<proteinExistence type="predicted"/>
<evidence type="ECO:0000259" key="1">
    <source>
        <dbReference type="Pfam" id="PF20515"/>
    </source>
</evidence>
<dbReference type="Proteomes" id="UP000765509">
    <property type="component" value="Unassembled WGS sequence"/>
</dbReference>
<evidence type="ECO:0000313" key="3">
    <source>
        <dbReference type="Proteomes" id="UP000765509"/>
    </source>
</evidence>
<dbReference type="InterPro" id="IPR046798">
    <property type="entry name" value="2OG-FeII_Oxy_6"/>
</dbReference>
<name>A0A9Q3FGE6_9BASI</name>
<comment type="caution">
    <text evidence="2">The sequence shown here is derived from an EMBL/GenBank/DDBJ whole genome shotgun (WGS) entry which is preliminary data.</text>
</comment>
<dbReference type="EMBL" id="AVOT02042053">
    <property type="protein sequence ID" value="MBW0537433.1"/>
    <property type="molecule type" value="Genomic_DNA"/>
</dbReference>
<protein>
    <recommendedName>
        <fullName evidence="1">Tet-like 2OG-Fe(II) oxygenase domain-containing protein</fullName>
    </recommendedName>
</protein>
<feature type="domain" description="Tet-like 2OG-Fe(II) oxygenase" evidence="1">
    <location>
        <begin position="1"/>
        <end position="103"/>
    </location>
</feature>